<evidence type="ECO:0000313" key="2">
    <source>
        <dbReference type="Proteomes" id="UP000631670"/>
    </source>
</evidence>
<dbReference type="RefSeq" id="WP_086862262.1">
    <property type="nucleotide sequence ID" value="NZ_JADBEG010000001.1"/>
</dbReference>
<name>A0ABR9HXM4_9PSEU</name>
<dbReference type="EMBL" id="JADBEG010000001">
    <property type="protein sequence ID" value="MBE1495690.1"/>
    <property type="molecule type" value="Genomic_DNA"/>
</dbReference>
<organism evidence="1 2">
    <name type="scientific">Amycolatopsis lexingtonensis</name>
    <dbReference type="NCBI Taxonomy" id="218822"/>
    <lineage>
        <taxon>Bacteria</taxon>
        <taxon>Bacillati</taxon>
        <taxon>Actinomycetota</taxon>
        <taxon>Actinomycetes</taxon>
        <taxon>Pseudonocardiales</taxon>
        <taxon>Pseudonocardiaceae</taxon>
        <taxon>Amycolatopsis</taxon>
    </lineage>
</organism>
<comment type="caution">
    <text evidence="1">The sequence shown here is derived from an EMBL/GenBank/DDBJ whole genome shotgun (WGS) entry which is preliminary data.</text>
</comment>
<keyword evidence="2" id="KW-1185">Reference proteome</keyword>
<dbReference type="Proteomes" id="UP000631670">
    <property type="component" value="Unassembled WGS sequence"/>
</dbReference>
<evidence type="ECO:0000313" key="1">
    <source>
        <dbReference type="EMBL" id="MBE1495690.1"/>
    </source>
</evidence>
<gene>
    <name evidence="1" type="ORF">H4696_002790</name>
</gene>
<accession>A0ABR9HXM4</accession>
<protein>
    <submittedName>
        <fullName evidence="1">Uncharacterized protein</fullName>
    </submittedName>
</protein>
<proteinExistence type="predicted"/>
<reference evidence="1 2" key="1">
    <citation type="submission" date="2020-10" db="EMBL/GenBank/DDBJ databases">
        <title>Sequencing the genomes of 1000 actinobacteria strains.</title>
        <authorList>
            <person name="Klenk H.-P."/>
        </authorList>
    </citation>
    <scope>NUCLEOTIDE SEQUENCE [LARGE SCALE GENOMIC DNA]</scope>
    <source>
        <strain evidence="1 2">DSM 44653</strain>
    </source>
</reference>
<sequence length="132" mass="13832">MHVLLTEASFGDADFLVQPLRDAGCLVSRCHSRAGLCRALAPGGRCPLDEPFAQPDLLVDVRGQGAELTAREFGVVCAVRDHVPVALVSPDPCVRAEVPPGLENRVTVIDVDGLLATCRAATRHLGVPVSGG</sequence>